<sequence length="355" mass="41359">MIEYKNKYLKYKNKYLELKNKQIGGVITTEIVDHELIIYGLKRDIKVSLDSTRPSKLNMEDIIELKIKIDGVSDIDELNGYVFVSKSIGGYFELYIKSDLISADSKEEETERYEIGAGYRVSVYTKKDNQIHVFKEYQIEELEDLTNTQIEIQSHIQETIKDELTRFTNVKIPKLLYFDKETRTIIFDRVYNPFDTDINNPSPMLHFKLTNDLSKKSYVAGRGSIILLPEVSTLLGTYQIDLLGCMSELGELCALLNFKCELILRDIEIVIGKDRIDNKLKLYLLDFDRVHLCEGHINKYRPGLLRLIEDEYFQWKSDQSSSPFIRAFTESYMRIAIEHNSKEHADKIIEKLSSS</sequence>
<accession>A0A6C0IVA0</accession>
<dbReference type="AlphaFoldDB" id="A0A6C0IVA0"/>
<organism evidence="1">
    <name type="scientific">viral metagenome</name>
    <dbReference type="NCBI Taxonomy" id="1070528"/>
    <lineage>
        <taxon>unclassified sequences</taxon>
        <taxon>metagenomes</taxon>
        <taxon>organismal metagenomes</taxon>
    </lineage>
</organism>
<dbReference type="EMBL" id="MN740259">
    <property type="protein sequence ID" value="QHT96579.1"/>
    <property type="molecule type" value="Genomic_DNA"/>
</dbReference>
<evidence type="ECO:0000313" key="1">
    <source>
        <dbReference type="EMBL" id="QHT96579.1"/>
    </source>
</evidence>
<reference evidence="1" key="1">
    <citation type="journal article" date="2020" name="Nature">
        <title>Giant virus diversity and host interactions through global metagenomics.</title>
        <authorList>
            <person name="Schulz F."/>
            <person name="Roux S."/>
            <person name="Paez-Espino D."/>
            <person name="Jungbluth S."/>
            <person name="Walsh D.A."/>
            <person name="Denef V.J."/>
            <person name="McMahon K.D."/>
            <person name="Konstantinidis K.T."/>
            <person name="Eloe-Fadrosh E.A."/>
            <person name="Kyrpides N.C."/>
            <person name="Woyke T."/>
        </authorList>
    </citation>
    <scope>NUCLEOTIDE SEQUENCE</scope>
    <source>
        <strain evidence="1">GVMAG-M-3300024302-11</strain>
    </source>
</reference>
<proteinExistence type="predicted"/>
<name>A0A6C0IVA0_9ZZZZ</name>
<protein>
    <submittedName>
        <fullName evidence="1">Uncharacterized protein</fullName>
    </submittedName>
</protein>